<accession>A0A4R7F8A5</accession>
<reference evidence="5 6" key="1">
    <citation type="submission" date="2019-03" db="EMBL/GenBank/DDBJ databases">
        <title>Genomic Encyclopedia of Archaeal and Bacterial Type Strains, Phase II (KMG-II): from individual species to whole genera.</title>
        <authorList>
            <person name="Goeker M."/>
        </authorList>
    </citation>
    <scope>NUCLEOTIDE SEQUENCE [LARGE SCALE GENOMIC DNA]</scope>
    <source>
        <strain evidence="5 6">DSM 28213</strain>
    </source>
</reference>
<keyword evidence="2" id="KW-0472">Membrane</keyword>
<evidence type="ECO:0000256" key="2">
    <source>
        <dbReference type="ARBA" id="ARBA00023136"/>
    </source>
</evidence>
<dbReference type="SUPFAM" id="SSF56935">
    <property type="entry name" value="Porins"/>
    <property type="match status" value="1"/>
</dbReference>
<dbReference type="GO" id="GO:0009279">
    <property type="term" value="C:cell outer membrane"/>
    <property type="evidence" value="ECO:0007669"/>
    <property type="project" value="UniProtKB-SubCell"/>
</dbReference>
<name>A0A4R7F8A5_9FLAO</name>
<dbReference type="RefSeq" id="WP_133711348.1">
    <property type="nucleotide sequence ID" value="NZ_SOAG01000001.1"/>
</dbReference>
<feature type="signal peptide" evidence="4">
    <location>
        <begin position="1"/>
        <end position="22"/>
    </location>
</feature>
<dbReference type="Gene3D" id="2.40.170.20">
    <property type="entry name" value="TonB-dependent receptor, beta-barrel domain"/>
    <property type="match status" value="1"/>
</dbReference>
<evidence type="ECO:0000313" key="6">
    <source>
        <dbReference type="Proteomes" id="UP000295215"/>
    </source>
</evidence>
<keyword evidence="6" id="KW-1185">Reference proteome</keyword>
<dbReference type="EMBL" id="SOAG01000001">
    <property type="protein sequence ID" value="TDS66161.1"/>
    <property type="molecule type" value="Genomic_DNA"/>
</dbReference>
<organism evidence="5 6">
    <name type="scientific">Myroides indicus</name>
    <dbReference type="NCBI Taxonomy" id="1323422"/>
    <lineage>
        <taxon>Bacteria</taxon>
        <taxon>Pseudomonadati</taxon>
        <taxon>Bacteroidota</taxon>
        <taxon>Flavobacteriia</taxon>
        <taxon>Flavobacteriales</taxon>
        <taxon>Flavobacteriaceae</taxon>
        <taxon>Myroides</taxon>
    </lineage>
</organism>
<evidence type="ECO:0000256" key="3">
    <source>
        <dbReference type="ARBA" id="ARBA00023237"/>
    </source>
</evidence>
<comment type="subcellular location">
    <subcellularLocation>
        <location evidence="1">Cell outer membrane</location>
    </subcellularLocation>
</comment>
<keyword evidence="3" id="KW-0998">Cell outer membrane</keyword>
<comment type="caution">
    <text evidence="5">The sequence shown here is derived from an EMBL/GenBank/DDBJ whole genome shotgun (WGS) entry which is preliminary data.</text>
</comment>
<dbReference type="InterPro" id="IPR036942">
    <property type="entry name" value="Beta-barrel_TonB_sf"/>
</dbReference>
<protein>
    <submittedName>
        <fullName evidence="5">Uncharacterized protein</fullName>
    </submittedName>
</protein>
<dbReference type="AlphaFoldDB" id="A0A4R7F8A5"/>
<sequence length="578" mass="65268">MNNKKIYTIVSSVLFMSASVIAQEKEANLGTETVEVVRAYDATISDAFKIKETPDLEGDTDNKKKEVIYRINSFPVASTFIPEKGKAAEVEKGSQLKAFNNYILFGAGNYTNLNGELFLSGQLDESSYVAGFLSHFSTQGGVSGLLLDDDYSKTEGALIYGGQKQNFGWNAKVGGMYQTANWYGLPLDILDTEITKETLAKINPLHKYNNIYAEAGFEFRNIPFTNLDIHYNHFGDDFSTSENRFWVKPKIKTAFGINVAQLGLVLDYVGTTYKNTGLTTGNMEFTHLNLGVEPSVVLRDEDYSVQLGVGVYYNNGKVAEKTENNIYIYPQVKASYDLVKNIVIAYAGLEGGLKQNSYHSFVEQNPFVSPDLLVAPTDQKYNGYVGMKGKLDHMISYNIKASYTEERDKPLFMLNAWNSVTALKPYQYANSFGVGYYDLRTLNLFGELRFDFEENVSMSIYGEYNNYSTDAEEAWNLPDIKAGADFKFDITDQWFAGVDLYYVGKRKDWYENADLMQSKIVNVKSYADFNLKVGYRPTKNWTVFVKGNNLLNDQYSQWSNFDVQGIQVLGGAMYKFDF</sequence>
<keyword evidence="4" id="KW-0732">Signal</keyword>
<evidence type="ECO:0000256" key="1">
    <source>
        <dbReference type="ARBA" id="ARBA00004442"/>
    </source>
</evidence>
<proteinExistence type="predicted"/>
<feature type="chain" id="PRO_5020894123" evidence="4">
    <location>
        <begin position="23"/>
        <end position="578"/>
    </location>
</feature>
<gene>
    <name evidence="5" type="ORF">C8P70_10157</name>
</gene>
<evidence type="ECO:0000313" key="5">
    <source>
        <dbReference type="EMBL" id="TDS66161.1"/>
    </source>
</evidence>
<evidence type="ECO:0000256" key="4">
    <source>
        <dbReference type="SAM" id="SignalP"/>
    </source>
</evidence>
<dbReference type="OrthoDB" id="1264254at2"/>
<dbReference type="Proteomes" id="UP000295215">
    <property type="component" value="Unassembled WGS sequence"/>
</dbReference>